<dbReference type="GO" id="GO:0030246">
    <property type="term" value="F:carbohydrate binding"/>
    <property type="evidence" value="ECO:0007669"/>
    <property type="project" value="InterPro"/>
</dbReference>
<sequence>MAEFRLGRVKFNWTGDWTTSKAYLIDDIAKFGGNTYVAIENHTSTASVSDFYANDLSKWNIHIEGLEQKGQWATGVYYRINDLVKFGNVVYRVTTAHTSEGTFIDKTKVTEYVKGFQNEGEWDGNVEYQSGDVVNYNGSSYVALTTSLAGFQPPQYLGVSTDPNAKWTILSDGLAGAASTYIEGTYYRGDLIQYGGNIYRHKLGITTNVSPLQVGLGSIQPQSFTGTEVWDLLVKGFDFKGGFSTTFNYHPGHVARYGSDSYISIGSSHKNVIPTAGIGTFWEVLASGDSSAALNTKGDLLSYNSGNVRIGIGSTGYALAVQSNGMPGYEIVGNQTRIYYVDSEDGLDVNNGLAPNLAFKTIKKACEAARPKTNITNMVYTASTGVATVTAPGHGLLNTGTFVQLQDIQFECLSGGNVFNVLGMTYNKAVGLATITAIGLGAAPEVGIGATVRIRNLSVQYQGSAQFAHTFQTATEDAIQSGGDYVHTFNSCAPNGVTVVGGSSITPTSATYDPSNGNFTMTITGHSLSTSDSVTIADNAFTFTCTMNNNASQKTYPRPGKDPAQGQQLAITGTTTDTITVNVGPSPIVNHQPTAVSYNQATGDMVCTIGPHTLTVGTSVKLATDGMVFRCSMDGYTTDHSYPRQVAGDGNPDPAYNTALNITAVTTNTITINVGTASDDQTITGKFPAVHTQGTYEFLVQAVPDSNSITLNVGVSTTDYLYVSGGTAFVGLTTTKYPDKVAKSYYEVLEVTDVDNFKCNVGISTIDHTYVEGGLVTDLTPAILKLSASQFYEQLPVTVPPFTSIVGNALRGSQVLPKAGTSDDSSTPNNRSHMFKMSDATTIQAISMKGMEGFYYDPNAPLELDNSNLRTGIGTTAAGVFISLNPDSPIDNKSPYVKDCTCFSDPATESGRFGGGGVGVFIDGGVHDTGAKSMVFDAFTHVASDGAGYILDKGAIAEIVSCFTYYAKWGYYSGGGSRIRGVGGNNSYGDYGVISSGFSTDEVPRTAKVFGDMMTVQGTTKGGTVSIGATMFGQTSKATAWMLNDQISADKIYFKYQSGYGNAGIGTTGFVDGEIVWFGNGAENSSGVGSITVGAAASSTTGQKGTILEVDQTSGTLLIGDAIGFQTTAYGADDRFYIINTITNVAAAATYYEWQAGNGASQQVVFNNRATLTISPEKSRGTWDTRNSGSTSDIEIRTLFSQARLTGHDFLAVGTGNKTQTGYPNVNLANVIQGQETNVFGPGKVFFVSTDQGGNFRVGDFFSVDQLTGRATLDASAFNLSGLTELRLGAIGGQVGEAINEFSSDETLAGNSNTACPTEFAVKGFLTRGSMGIKAMTPPVGTTAQRPGGVDDEFNTGALRFNTTLGALEYYNGTTWIQPGVKTYSTVSSSFSATSGVTYFVNTGGGQVTATLPASPDLGAEITFMDVAKTFDSNNLVVSRNGRPIQGDNANLTVSTEGAAFTLVYSGSTYGWRIFSI</sequence>
<keyword evidence="2" id="KW-1185">Reference proteome</keyword>
<evidence type="ECO:0000313" key="2">
    <source>
        <dbReference type="Proteomes" id="UP000006527"/>
    </source>
</evidence>
<accession>E3SL31</accession>
<proteinExistence type="predicted"/>
<name>E3SL31_9CAUD</name>
<dbReference type="RefSeq" id="YP_004324166.1">
    <property type="nucleotide sequence ID" value="NC_015287.1"/>
</dbReference>
<dbReference type="GO" id="GO:0005975">
    <property type="term" value="P:carbohydrate metabolic process"/>
    <property type="evidence" value="ECO:0007669"/>
    <property type="project" value="InterPro"/>
</dbReference>
<evidence type="ECO:0000313" key="1">
    <source>
        <dbReference type="EMBL" id="ADO98179.1"/>
    </source>
</evidence>
<dbReference type="GO" id="GO:0004553">
    <property type="term" value="F:hydrolase activity, hydrolyzing O-glycosyl compounds"/>
    <property type="evidence" value="ECO:0007669"/>
    <property type="project" value="InterPro"/>
</dbReference>
<organism evidence="1 2">
    <name type="scientific">Synechococcus phage S-SSM7</name>
    <dbReference type="NCBI Taxonomy" id="445686"/>
    <lineage>
        <taxon>Viruses</taxon>
        <taxon>Duplodnaviria</taxon>
        <taxon>Heunggongvirae</taxon>
        <taxon>Uroviricota</taxon>
        <taxon>Caudoviricetes</taxon>
        <taxon>Pantevenvirales</taxon>
        <taxon>Kyanoviridae</taxon>
        <taxon>Lipsvirus</taxon>
        <taxon>Lipsvirus ssm7</taxon>
    </lineage>
</organism>
<protein>
    <submittedName>
        <fullName evidence="1">Phage tail fiber-like protein</fullName>
    </submittedName>
</protein>
<dbReference type="Proteomes" id="UP000006527">
    <property type="component" value="Segment"/>
</dbReference>
<gene>
    <name evidence="1" type="ORF">SSSM7_113</name>
</gene>
<dbReference type="Gene3D" id="2.10.10.90">
    <property type="match status" value="1"/>
</dbReference>
<dbReference type="GeneID" id="10328682"/>
<dbReference type="Gene3D" id="2.10.10.20">
    <property type="entry name" value="Carbohydrate-binding module superfamily 5/12"/>
    <property type="match status" value="1"/>
</dbReference>
<reference evidence="1 2" key="1">
    <citation type="journal article" date="2010" name="Environ. Microbiol.">
        <title>Genomic analysis of oceanic cyanobacterial myoviruses compared with T4-like myoviruses from diverse hosts and environments.</title>
        <authorList>
            <person name="Sullivan M.B."/>
            <person name="Huang K.H."/>
            <person name="Ignacio-Espinoza J.C."/>
            <person name="Berlin A.M."/>
            <person name="Kelly L."/>
            <person name="Weigele P.R."/>
            <person name="DeFrancesco A.S."/>
            <person name="Kern S.E."/>
            <person name="Thompson L.R."/>
            <person name="Young S."/>
            <person name="Yandava C."/>
            <person name="Fu R."/>
            <person name="Krastins B."/>
            <person name="Chase M."/>
            <person name="Sarracino D."/>
            <person name="Osburne M.S."/>
            <person name="Henn M.R."/>
            <person name="Chisholm S.W."/>
        </authorList>
    </citation>
    <scope>NUCLEOTIDE SEQUENCE [LARGE SCALE GENOMIC DNA]</scope>
    <source>
        <strain evidence="1">8109-3</strain>
    </source>
</reference>
<dbReference type="EMBL" id="GU071098">
    <property type="protein sequence ID" value="ADO98179.1"/>
    <property type="molecule type" value="Genomic_DNA"/>
</dbReference>
<dbReference type="GO" id="GO:0005576">
    <property type="term" value="C:extracellular region"/>
    <property type="evidence" value="ECO:0007669"/>
    <property type="project" value="InterPro"/>
</dbReference>
<dbReference type="KEGG" id="vg:10328682"/>